<dbReference type="NCBIfam" id="NF047509">
    <property type="entry name" value="Rv3131_FMN_oxido"/>
    <property type="match status" value="1"/>
</dbReference>
<comment type="caution">
    <text evidence="1">The sequence shown here is derived from an EMBL/GenBank/DDBJ whole genome shotgun (WGS) entry which is preliminary data.</text>
</comment>
<organism evidence="1 2">
    <name type="scientific">Mycolicibacterium hodleri</name>
    <dbReference type="NCBI Taxonomy" id="49897"/>
    <lineage>
        <taxon>Bacteria</taxon>
        <taxon>Bacillati</taxon>
        <taxon>Actinomycetota</taxon>
        <taxon>Actinomycetes</taxon>
        <taxon>Mycobacteriales</taxon>
        <taxon>Mycobacteriaceae</taxon>
        <taxon>Mycolicibacterium</taxon>
    </lineage>
</organism>
<accession>A0A544W3E2</accession>
<dbReference type="RefSeq" id="WP_142551894.1">
    <property type="nucleotide sequence ID" value="NZ_VIFX01000010.1"/>
</dbReference>
<dbReference type="GO" id="GO:0016491">
    <property type="term" value="F:oxidoreductase activity"/>
    <property type="evidence" value="ECO:0007669"/>
    <property type="project" value="InterPro"/>
</dbReference>
<protein>
    <submittedName>
        <fullName evidence="1">NAD(P)H nitroreductase</fullName>
    </submittedName>
</protein>
<dbReference type="Gene3D" id="3.40.109.10">
    <property type="entry name" value="NADH Oxidase"/>
    <property type="match status" value="1"/>
</dbReference>
<evidence type="ECO:0000313" key="2">
    <source>
        <dbReference type="Proteomes" id="UP000315759"/>
    </source>
</evidence>
<dbReference type="EMBL" id="VIFX01000010">
    <property type="protein sequence ID" value="TQR86741.1"/>
    <property type="molecule type" value="Genomic_DNA"/>
</dbReference>
<dbReference type="Proteomes" id="UP000315759">
    <property type="component" value="Unassembled WGS sequence"/>
</dbReference>
<sequence length="330" mass="35287">MNAHFPDRATLDAALSLAIRAPSVHNVQPWRWKVGPASLHLYLDADRQLVHTDPDGRDSMVSCGATLNHCIVALAALGWHGKVRRFPNPTEPTHLASIELQPYVAGDVDIALAAAIPRRRTDRRYFSGWPVAHADVALIGMRVARTGIVMRRMSASTELRAALANAVWHHATDAEYLGELTMWSGRYSSVAGVPASNVPESNPNSPVPGRLFAGSGLAQPPDAAAADDHGELLAFGTVDDDDLARLRAGEATSLAILTATSLGMASCPVSEVLEVGETRDAIRADAFDGAEYPQMLMRVGWPPVNADPLPATPRRPLGDVVTRLDGAPWG</sequence>
<dbReference type="InterPro" id="IPR000415">
    <property type="entry name" value="Nitroreductase-like"/>
</dbReference>
<proteinExistence type="predicted"/>
<dbReference type="PANTHER" id="PTHR23026">
    <property type="entry name" value="NADPH NITROREDUCTASE"/>
    <property type="match status" value="1"/>
</dbReference>
<dbReference type="InterPro" id="IPR050627">
    <property type="entry name" value="Nitroreductase/BluB"/>
</dbReference>
<reference evidence="1 2" key="1">
    <citation type="submission" date="2018-10" db="EMBL/GenBank/DDBJ databases">
        <title>Draft genome of Mycobacterium hodleri strain B.</title>
        <authorList>
            <person name="Amande T.J."/>
            <person name="Mcgenity T.J."/>
        </authorList>
    </citation>
    <scope>NUCLEOTIDE SEQUENCE [LARGE SCALE GENOMIC DNA]</scope>
    <source>
        <strain evidence="1 2">B</strain>
    </source>
</reference>
<dbReference type="SUPFAM" id="SSF55469">
    <property type="entry name" value="FMN-dependent nitroreductase-like"/>
    <property type="match status" value="1"/>
</dbReference>
<dbReference type="AlphaFoldDB" id="A0A544W3E2"/>
<gene>
    <name evidence="1" type="ORF">D8S82_09695</name>
</gene>
<dbReference type="PANTHER" id="PTHR23026:SF123">
    <property type="entry name" value="NAD(P)H NITROREDUCTASE RV3131-RELATED"/>
    <property type="match status" value="1"/>
</dbReference>
<evidence type="ECO:0000313" key="1">
    <source>
        <dbReference type="EMBL" id="TQR86741.1"/>
    </source>
</evidence>
<keyword evidence="2" id="KW-1185">Reference proteome</keyword>
<name>A0A544W3E2_9MYCO</name>